<evidence type="ECO:0000256" key="2">
    <source>
        <dbReference type="SAM" id="SignalP"/>
    </source>
</evidence>
<evidence type="ECO:0000313" key="4">
    <source>
        <dbReference type="Proteomes" id="UP000053240"/>
    </source>
</evidence>
<evidence type="ECO:0000256" key="1">
    <source>
        <dbReference type="SAM" id="Phobius"/>
    </source>
</evidence>
<accession>A0A194QSL5</accession>
<keyword evidence="1" id="KW-0472">Membrane</keyword>
<gene>
    <name evidence="3" type="ORF">RR48_13048</name>
</gene>
<dbReference type="InParanoid" id="A0A194QSL5"/>
<feature type="signal peptide" evidence="2">
    <location>
        <begin position="1"/>
        <end position="20"/>
    </location>
</feature>
<evidence type="ECO:0000313" key="3">
    <source>
        <dbReference type="EMBL" id="KPJ08309.1"/>
    </source>
</evidence>
<dbReference type="EMBL" id="KQ461155">
    <property type="protein sequence ID" value="KPJ08309.1"/>
    <property type="molecule type" value="Genomic_DNA"/>
</dbReference>
<proteinExistence type="predicted"/>
<keyword evidence="1" id="KW-0812">Transmembrane</keyword>
<keyword evidence="2" id="KW-0732">Signal</keyword>
<dbReference type="Proteomes" id="UP000053240">
    <property type="component" value="Unassembled WGS sequence"/>
</dbReference>
<feature type="chain" id="PRO_5008264595" evidence="2">
    <location>
        <begin position="21"/>
        <end position="124"/>
    </location>
</feature>
<keyword evidence="4" id="KW-1185">Reference proteome</keyword>
<organism evidence="3 4">
    <name type="scientific">Papilio machaon</name>
    <name type="common">Old World swallowtail butterfly</name>
    <dbReference type="NCBI Taxonomy" id="76193"/>
    <lineage>
        <taxon>Eukaryota</taxon>
        <taxon>Metazoa</taxon>
        <taxon>Ecdysozoa</taxon>
        <taxon>Arthropoda</taxon>
        <taxon>Hexapoda</taxon>
        <taxon>Insecta</taxon>
        <taxon>Pterygota</taxon>
        <taxon>Neoptera</taxon>
        <taxon>Endopterygota</taxon>
        <taxon>Lepidoptera</taxon>
        <taxon>Glossata</taxon>
        <taxon>Ditrysia</taxon>
        <taxon>Papilionoidea</taxon>
        <taxon>Papilionidae</taxon>
        <taxon>Papilioninae</taxon>
        <taxon>Papilio</taxon>
    </lineage>
</organism>
<reference evidence="3 4" key="1">
    <citation type="journal article" date="2015" name="Nat. Commun.">
        <title>Outbred genome sequencing and CRISPR/Cas9 gene editing in butterflies.</title>
        <authorList>
            <person name="Li X."/>
            <person name="Fan D."/>
            <person name="Zhang W."/>
            <person name="Liu G."/>
            <person name="Zhang L."/>
            <person name="Zhao L."/>
            <person name="Fang X."/>
            <person name="Chen L."/>
            <person name="Dong Y."/>
            <person name="Chen Y."/>
            <person name="Ding Y."/>
            <person name="Zhao R."/>
            <person name="Feng M."/>
            <person name="Zhu Y."/>
            <person name="Feng Y."/>
            <person name="Jiang X."/>
            <person name="Zhu D."/>
            <person name="Xiang H."/>
            <person name="Feng X."/>
            <person name="Li S."/>
            <person name="Wang J."/>
            <person name="Zhang G."/>
            <person name="Kronforst M.R."/>
            <person name="Wang W."/>
        </authorList>
    </citation>
    <scope>NUCLEOTIDE SEQUENCE [LARGE SCALE GENOMIC DNA]</scope>
    <source>
        <strain evidence="3">Ya'a_city_454_Pm</strain>
        <tissue evidence="3">Whole body</tissue>
    </source>
</reference>
<dbReference type="AlphaFoldDB" id="A0A194QSL5"/>
<name>A0A194QSL5_PAPMA</name>
<feature type="transmembrane region" description="Helical" evidence="1">
    <location>
        <begin position="49"/>
        <end position="71"/>
    </location>
</feature>
<sequence>MGLLWVILFSASTGLLLIQGLPVRPTPQVYPHGTNEAAVLEGWRPQGLYMLPVLALVITALGLLFGCTWCYRHKDCKTAREPRYSHIPIQNTRLGPRYPCFANTGTTLISTQLATTTTIIAVTI</sequence>
<keyword evidence="1" id="KW-1133">Transmembrane helix</keyword>
<protein>
    <submittedName>
        <fullName evidence="3">Uncharacterized protein</fullName>
    </submittedName>
</protein>